<feature type="transmembrane region" description="Helical" evidence="2">
    <location>
        <begin position="535"/>
        <end position="560"/>
    </location>
</feature>
<feature type="transmembrane region" description="Helical" evidence="2">
    <location>
        <begin position="676"/>
        <end position="702"/>
    </location>
</feature>
<evidence type="ECO:0000256" key="1">
    <source>
        <dbReference type="SAM" id="MobiDB-lite"/>
    </source>
</evidence>
<sequence length="807" mass="91357">MEKEIIISKPDMNRFNEMSEPYKKVLANDVHGLEAIYSNNPDALLNPITARKDTIFHIAAYGGHKEVLGVLLGMVPASKKAEVLKVKNIYGNTILHEVATTTHVKAARLLMEEVLLVLPGNDNRQREEILGAQNKLGETPLFMAAEYSSKTMVEYLATAIRRTGNLESHYRRNDGTSILHIAVIGQKFDTAIWLLGKSPELATYTDKNGNTSLHLLASMASAFKSSSPTKGIFKELIYYCIPSDSRKEEGTNELTKNGQKGDLEQGEQNRGLKKQDYCKGWKMIVQIWKQKKMHESAVKLAKLLVETDASWFEPHEPEEDDTIIMERKEEEKEETSKSNATANTERSPEPDTPLLIATKTGIVEIVNEILTRYPQAVYQFGKNGQNILHVAIMHRQYKVFNVVKNKEEAKRLVRGIDNHGCTILHHAASTKYYHGGTKPTPALKLQQELTWFEDVKNQMPSHFFMHLNRKDTTADNLFKDNHRDLLKTAQEWVKNTSQSCSTVAILVATVVFTAAYTAPGGFLQNGRPILLDEPLYSFFTVMDVAGLASSLTSVVIFLSILTSSLEFEDFHHRLPRNLSLGFTFLFFSVTSTMMTFTATILLLVHLEKKWTATLTYAAAFLPICIFALFQFPLYYQYFVAAVKSILDFLRSNLPGNWDFLQIIDDYGHPILLEKPLYSVFIVMDVAGLASCLTSVVIFLSILTSSLEFEDFRHRLPRSLSLGFTFLFFSVTSTMLTFTATILLLVHLEKRWTATLTYAAAFLPICVFAMFQFPLYYQYIVAAVDSVFDFLRKNLPGNSEFLRIKNDY</sequence>
<dbReference type="Pfam" id="PF13962">
    <property type="entry name" value="PGG"/>
    <property type="match status" value="2"/>
</dbReference>
<evidence type="ECO:0000313" key="5">
    <source>
        <dbReference type="RefSeq" id="XP_016723483.2"/>
    </source>
</evidence>
<gene>
    <name evidence="5" type="primary">LOC107935396</name>
</gene>
<evidence type="ECO:0000313" key="4">
    <source>
        <dbReference type="Proteomes" id="UP000818029"/>
    </source>
</evidence>
<dbReference type="SMR" id="A0A1U8MD40"/>
<dbReference type="OMA" id="DTIIMER"/>
<protein>
    <recommendedName>
        <fullName evidence="3">PGG domain-containing protein</fullName>
    </recommendedName>
</protein>
<evidence type="ECO:0000259" key="3">
    <source>
        <dbReference type="Pfam" id="PF13962"/>
    </source>
</evidence>
<feature type="transmembrane region" description="Helical" evidence="2">
    <location>
        <begin position="616"/>
        <end position="635"/>
    </location>
</feature>
<keyword evidence="4" id="KW-1185">Reference proteome</keyword>
<dbReference type="Gene3D" id="1.25.40.20">
    <property type="entry name" value="Ankyrin repeat-containing domain"/>
    <property type="match status" value="3"/>
</dbReference>
<evidence type="ECO:0000256" key="2">
    <source>
        <dbReference type="SAM" id="Phobius"/>
    </source>
</evidence>
<organism evidence="4 5">
    <name type="scientific">Gossypium hirsutum</name>
    <name type="common">Upland cotton</name>
    <name type="synonym">Gossypium mexicanum</name>
    <dbReference type="NCBI Taxonomy" id="3635"/>
    <lineage>
        <taxon>Eukaryota</taxon>
        <taxon>Viridiplantae</taxon>
        <taxon>Streptophyta</taxon>
        <taxon>Embryophyta</taxon>
        <taxon>Tracheophyta</taxon>
        <taxon>Spermatophyta</taxon>
        <taxon>Magnoliopsida</taxon>
        <taxon>eudicotyledons</taxon>
        <taxon>Gunneridae</taxon>
        <taxon>Pentapetalae</taxon>
        <taxon>rosids</taxon>
        <taxon>malvids</taxon>
        <taxon>Malvales</taxon>
        <taxon>Malvaceae</taxon>
        <taxon>Malvoideae</taxon>
        <taxon>Gossypium</taxon>
    </lineage>
</organism>
<dbReference type="GO" id="GO:0016020">
    <property type="term" value="C:membrane"/>
    <property type="evidence" value="ECO:0000318"/>
    <property type="project" value="GO_Central"/>
</dbReference>
<feature type="transmembrane region" description="Helical" evidence="2">
    <location>
        <begin position="503"/>
        <end position="523"/>
    </location>
</feature>
<dbReference type="RefSeq" id="XP_016723483.2">
    <property type="nucleotide sequence ID" value="XM_016867994.2"/>
</dbReference>
<dbReference type="InterPro" id="IPR026961">
    <property type="entry name" value="PGG_dom"/>
</dbReference>
<dbReference type="Proteomes" id="UP000818029">
    <property type="component" value="Chromosome D10"/>
</dbReference>
<dbReference type="PANTHER" id="PTHR24177:SF215">
    <property type="entry name" value="PGG DOMAIN-CONTAINING PROTEIN"/>
    <property type="match status" value="1"/>
</dbReference>
<dbReference type="InterPro" id="IPR036770">
    <property type="entry name" value="Ankyrin_rpt-contain_sf"/>
</dbReference>
<proteinExistence type="predicted"/>
<keyword evidence="2" id="KW-1133">Transmembrane helix</keyword>
<dbReference type="Pfam" id="PF12796">
    <property type="entry name" value="Ank_2"/>
    <property type="match status" value="1"/>
</dbReference>
<keyword evidence="2" id="KW-0812">Transmembrane</keyword>
<reference evidence="5" key="2">
    <citation type="submission" date="2025-08" db="UniProtKB">
        <authorList>
            <consortium name="RefSeq"/>
        </authorList>
    </citation>
    <scope>IDENTIFICATION</scope>
</reference>
<dbReference type="AlphaFoldDB" id="A0A1U8MD40"/>
<dbReference type="GeneID" id="107935396"/>
<feature type="domain" description="PGG" evidence="3">
    <location>
        <begin position="652"/>
        <end position="742"/>
    </location>
</feature>
<dbReference type="STRING" id="3635.A0A1U8MD40"/>
<dbReference type="PANTHER" id="PTHR24177">
    <property type="entry name" value="CASKIN"/>
    <property type="match status" value="1"/>
</dbReference>
<feature type="domain" description="PGG" evidence="3">
    <location>
        <begin position="491"/>
        <end position="601"/>
    </location>
</feature>
<keyword evidence="2" id="KW-0472">Membrane</keyword>
<feature type="region of interest" description="Disordered" evidence="1">
    <location>
        <begin position="329"/>
        <end position="353"/>
    </location>
</feature>
<dbReference type="InterPro" id="IPR002110">
    <property type="entry name" value="Ankyrin_rpt"/>
</dbReference>
<name>A0A1U8MD40_GOSHI</name>
<dbReference type="PaxDb" id="3635-A0A1U8MD40"/>
<accession>A0A1U8MD40</accession>
<feature type="transmembrane region" description="Helical" evidence="2">
    <location>
        <begin position="580"/>
        <end position="604"/>
    </location>
</feature>
<dbReference type="KEGG" id="ghi:107935396"/>
<dbReference type="SUPFAM" id="SSF48403">
    <property type="entry name" value="Ankyrin repeat"/>
    <property type="match status" value="2"/>
</dbReference>
<dbReference type="SMART" id="SM00248">
    <property type="entry name" value="ANK"/>
    <property type="match status" value="8"/>
</dbReference>
<reference evidence="4" key="1">
    <citation type="journal article" date="2020" name="Nat. Genet.">
        <title>Genomic diversifications of five Gossypium allopolyploid species and their impact on cotton improvement.</title>
        <authorList>
            <person name="Chen Z.J."/>
            <person name="Sreedasyam A."/>
            <person name="Ando A."/>
            <person name="Song Q."/>
            <person name="De Santiago L.M."/>
            <person name="Hulse-Kemp A.M."/>
            <person name="Ding M."/>
            <person name="Ye W."/>
            <person name="Kirkbride R.C."/>
            <person name="Jenkins J."/>
            <person name="Plott C."/>
            <person name="Lovell J."/>
            <person name="Lin Y.M."/>
            <person name="Vaughn R."/>
            <person name="Liu B."/>
            <person name="Simpson S."/>
            <person name="Scheffler B.E."/>
            <person name="Wen L."/>
            <person name="Saski C.A."/>
            <person name="Grover C.E."/>
            <person name="Hu G."/>
            <person name="Conover J.L."/>
            <person name="Carlson J.W."/>
            <person name="Shu S."/>
            <person name="Boston L.B."/>
            <person name="Williams M."/>
            <person name="Peterson D.G."/>
            <person name="McGee K."/>
            <person name="Jones D.C."/>
            <person name="Wendel J.F."/>
            <person name="Stelly D.M."/>
            <person name="Grimwood J."/>
            <person name="Schmutz J."/>
        </authorList>
    </citation>
    <scope>NUCLEOTIDE SEQUENCE [LARGE SCALE GENOMIC DNA]</scope>
    <source>
        <strain evidence="4">cv. TM-1</strain>
    </source>
</reference>
<feature type="region of interest" description="Disordered" evidence="1">
    <location>
        <begin position="247"/>
        <end position="269"/>
    </location>
</feature>
<feature type="transmembrane region" description="Helical" evidence="2">
    <location>
        <begin position="723"/>
        <end position="745"/>
    </location>
</feature>